<dbReference type="Pfam" id="PF21315">
    <property type="entry name" value="FAN1_HTH"/>
    <property type="match status" value="1"/>
</dbReference>
<keyword evidence="6" id="KW-0540">Nuclease</keyword>
<dbReference type="InterPro" id="IPR049125">
    <property type="entry name" value="FAN1-like_WH"/>
</dbReference>
<organism evidence="12 13">
    <name type="scientific">Alcaligenes faecalis</name>
    <dbReference type="NCBI Taxonomy" id="511"/>
    <lineage>
        <taxon>Bacteria</taxon>
        <taxon>Pseudomonadati</taxon>
        <taxon>Pseudomonadota</taxon>
        <taxon>Betaproteobacteria</taxon>
        <taxon>Burkholderiales</taxon>
        <taxon>Alcaligenaceae</taxon>
        <taxon>Alcaligenes</taxon>
    </lineage>
</organism>
<dbReference type="RefSeq" id="WP_109089653.1">
    <property type="nucleotide sequence ID" value="NZ_QEXO01000004.1"/>
</dbReference>
<dbReference type="GO" id="GO:0004528">
    <property type="term" value="F:phosphodiesterase I activity"/>
    <property type="evidence" value="ECO:0007669"/>
    <property type="project" value="UniProtKB-EC"/>
</dbReference>
<dbReference type="PANTHER" id="PTHR15749:SF4">
    <property type="entry name" value="FANCONI-ASSOCIATED NUCLEASE 1"/>
    <property type="match status" value="1"/>
</dbReference>
<evidence type="ECO:0000256" key="9">
    <source>
        <dbReference type="ARBA" id="ARBA00022842"/>
    </source>
</evidence>
<dbReference type="GO" id="GO:0036297">
    <property type="term" value="P:interstrand cross-link repair"/>
    <property type="evidence" value="ECO:0007669"/>
    <property type="project" value="InterPro"/>
</dbReference>
<comment type="caution">
    <text evidence="12">The sequence shown here is derived from an EMBL/GenBank/DDBJ whole genome shotgun (WGS) entry which is preliminary data.</text>
</comment>
<dbReference type="EMBL" id="QEXO01000004">
    <property type="protein sequence ID" value="PWE13420.1"/>
    <property type="molecule type" value="Genomic_DNA"/>
</dbReference>
<comment type="similarity">
    <text evidence="4">Belongs to the FAN1 family.</text>
</comment>
<dbReference type="InterPro" id="IPR014883">
    <property type="entry name" value="VRR_NUC"/>
</dbReference>
<dbReference type="STRING" id="511.UZ73_17660"/>
<dbReference type="PANTHER" id="PTHR15749">
    <property type="entry name" value="FANCONI-ASSOCIATED NUCLEASE 1"/>
    <property type="match status" value="1"/>
</dbReference>
<evidence type="ECO:0000256" key="8">
    <source>
        <dbReference type="ARBA" id="ARBA00022801"/>
    </source>
</evidence>
<keyword evidence="10" id="KW-0464">Manganese</keyword>
<evidence type="ECO:0000256" key="2">
    <source>
        <dbReference type="ARBA" id="ARBA00001936"/>
    </source>
</evidence>
<accession>A0A2U2BHD6</accession>
<evidence type="ECO:0000259" key="11">
    <source>
        <dbReference type="SMART" id="SM00990"/>
    </source>
</evidence>
<reference evidence="12 13" key="2">
    <citation type="submission" date="2018-05" db="EMBL/GenBank/DDBJ databases">
        <authorList>
            <person name="Lanie J.A."/>
            <person name="Ng W.-L."/>
            <person name="Kazmierczak K.M."/>
            <person name="Andrzejewski T.M."/>
            <person name="Davidsen T.M."/>
            <person name="Wayne K.J."/>
            <person name="Tettelin H."/>
            <person name="Glass J.I."/>
            <person name="Rusch D."/>
            <person name="Podicherti R."/>
            <person name="Tsui H.-C.T."/>
            <person name="Winkler M.E."/>
        </authorList>
    </citation>
    <scope>NUCLEOTIDE SEQUENCE [LARGE SCALE GENOMIC DNA]</scope>
    <source>
        <strain evidence="12 13">YBY</strain>
    </source>
</reference>
<comment type="catalytic activity">
    <reaction evidence="1">
        <text>Hydrolytically removes 5'-nucleotides successively from the 3'-hydroxy termini of 3'-hydroxy-terminated oligonucleotides.</text>
        <dbReference type="EC" id="3.1.4.1"/>
    </reaction>
</comment>
<keyword evidence="8" id="KW-0378">Hydrolase</keyword>
<evidence type="ECO:0000256" key="10">
    <source>
        <dbReference type="ARBA" id="ARBA00023211"/>
    </source>
</evidence>
<name>A0A2U2BHD6_ALCFA</name>
<evidence type="ECO:0000313" key="12">
    <source>
        <dbReference type="EMBL" id="PWE13420.1"/>
    </source>
</evidence>
<proteinExistence type="inferred from homology"/>
<dbReference type="SMART" id="SM00990">
    <property type="entry name" value="VRR_NUC"/>
    <property type="match status" value="1"/>
</dbReference>
<keyword evidence="9" id="KW-0460">Magnesium</keyword>
<evidence type="ECO:0000256" key="6">
    <source>
        <dbReference type="ARBA" id="ARBA00022722"/>
    </source>
</evidence>
<dbReference type="InterPro" id="IPR033315">
    <property type="entry name" value="Fan1-like"/>
</dbReference>
<comment type="cofactor">
    <cofactor evidence="3">
        <name>Mg(2+)</name>
        <dbReference type="ChEBI" id="CHEBI:18420"/>
    </cofactor>
</comment>
<dbReference type="InterPro" id="IPR040603">
    <property type="entry name" value="FAN1_SAP_bact"/>
</dbReference>
<dbReference type="Pfam" id="PF18081">
    <property type="entry name" value="FANC_SAP"/>
    <property type="match status" value="1"/>
</dbReference>
<dbReference type="Pfam" id="PF08774">
    <property type="entry name" value="VRR_NUC"/>
    <property type="match status" value="1"/>
</dbReference>
<reference evidence="12 13" key="1">
    <citation type="submission" date="2018-05" db="EMBL/GenBank/DDBJ databases">
        <title>Genome Sequence of an Efficient Indole-Degrading Bacterium, Alcaligenes sp.YBY.</title>
        <authorList>
            <person name="Yang B."/>
        </authorList>
    </citation>
    <scope>NUCLEOTIDE SEQUENCE [LARGE SCALE GENOMIC DNA]</scope>
    <source>
        <strain evidence="12 13">YBY</strain>
    </source>
</reference>
<dbReference type="Gene3D" id="3.40.1350.10">
    <property type="match status" value="1"/>
</dbReference>
<dbReference type="AlphaFoldDB" id="A0A2U2BHD6"/>
<sequence>MTPPELPPFYYLHNFHQVLQWVQHASSDLLEPEHVQCGHRFVHASQPAQALLVRLLMRKGPVFRIDKLRYAEIENLDAAVQELAACELIETDPELDLETLFAVHTVPELRRLFSDLPATGRKSDYLEWIGQAHGDHARPFREWCADSSLQAPTLRLSPQVMHWAQRLQLLFFGNHYQDWSEFVLSDLGLYRYETVVLDQASRAFRHNEDVRLYETLSELRDAQDEADPDLWAQRFAAVQAIETDSDWLQRRKAKTLFQLGQQAERQHWWTLAEQAYLHTSWPGARYRQLRVLERQENHQGAWPLFCQAWNQPENESETQKLLRMLPRMRRKLAVEAPPSSPSNKPASRTQRSDLVLFDDGNRVESQVLAHWDSPLAPVFYVENALFPALLGLLSWDAIFAPLPGAFFHPYQACPADWGNPDFVSRRQNLFDQSLSVLDGADYKTVIWQRWQEKRGIQCPLLIWPALDESLIEQALHCIPAQHLQLVFKRILQDWRDNRSGLPDLVRFMPAQQSYELIEVKGPGDRLQDNQRRWLSYFEQHAIPARVCYVTRPESL</sequence>
<evidence type="ECO:0000256" key="4">
    <source>
        <dbReference type="ARBA" id="ARBA00005533"/>
    </source>
</evidence>
<keyword evidence="7" id="KW-0479">Metal-binding</keyword>
<protein>
    <recommendedName>
        <fullName evidence="5">phosphodiesterase I</fullName>
        <ecNumber evidence="5">3.1.4.1</ecNumber>
    </recommendedName>
</protein>
<gene>
    <name evidence="12" type="ORF">DF183_16580</name>
</gene>
<evidence type="ECO:0000256" key="5">
    <source>
        <dbReference type="ARBA" id="ARBA00012029"/>
    </source>
</evidence>
<evidence type="ECO:0000256" key="1">
    <source>
        <dbReference type="ARBA" id="ARBA00000983"/>
    </source>
</evidence>
<dbReference type="InterPro" id="IPR011856">
    <property type="entry name" value="tRNA_endonuc-like_dom_sf"/>
</dbReference>
<dbReference type="Proteomes" id="UP000245216">
    <property type="component" value="Unassembled WGS sequence"/>
</dbReference>
<comment type="cofactor">
    <cofactor evidence="2">
        <name>Mn(2+)</name>
        <dbReference type="ChEBI" id="CHEBI:29035"/>
    </cofactor>
</comment>
<evidence type="ECO:0000313" key="13">
    <source>
        <dbReference type="Proteomes" id="UP000245216"/>
    </source>
</evidence>
<evidence type="ECO:0000256" key="7">
    <source>
        <dbReference type="ARBA" id="ARBA00022723"/>
    </source>
</evidence>
<feature type="domain" description="VRR-NUC" evidence="11">
    <location>
        <begin position="437"/>
        <end position="551"/>
    </location>
</feature>
<dbReference type="GO" id="GO:0046872">
    <property type="term" value="F:metal ion binding"/>
    <property type="evidence" value="ECO:0007669"/>
    <property type="project" value="UniProtKB-KW"/>
</dbReference>
<dbReference type="GO" id="GO:0003676">
    <property type="term" value="F:nucleic acid binding"/>
    <property type="evidence" value="ECO:0007669"/>
    <property type="project" value="InterPro"/>
</dbReference>
<dbReference type="EC" id="3.1.4.1" evidence="5"/>
<evidence type="ECO:0000256" key="3">
    <source>
        <dbReference type="ARBA" id="ARBA00001946"/>
    </source>
</evidence>